<comment type="caution">
    <text evidence="1">The sequence shown here is derived from an EMBL/GenBank/DDBJ whole genome shotgun (WGS) entry which is preliminary data.</text>
</comment>
<keyword evidence="2" id="KW-1185">Reference proteome</keyword>
<dbReference type="Proteomes" id="UP000828048">
    <property type="component" value="Chromosome 8"/>
</dbReference>
<reference evidence="1 2" key="1">
    <citation type="journal article" date="2021" name="Hortic Res">
        <title>High-quality reference genome and annotation aids understanding of berry development for evergreen blueberry (Vaccinium darrowii).</title>
        <authorList>
            <person name="Yu J."/>
            <person name="Hulse-Kemp A.M."/>
            <person name="Babiker E."/>
            <person name="Staton M."/>
        </authorList>
    </citation>
    <scope>NUCLEOTIDE SEQUENCE [LARGE SCALE GENOMIC DNA]</scope>
    <source>
        <strain evidence="2">cv. NJ 8807/NJ 8810</strain>
        <tissue evidence="1">Young leaf</tissue>
    </source>
</reference>
<gene>
    <name evidence="1" type="ORF">Vadar_016193</name>
</gene>
<dbReference type="EMBL" id="CM037158">
    <property type="protein sequence ID" value="KAH7851757.1"/>
    <property type="molecule type" value="Genomic_DNA"/>
</dbReference>
<protein>
    <submittedName>
        <fullName evidence="1">Uncharacterized protein</fullName>
    </submittedName>
</protein>
<accession>A0ACB7YF27</accession>
<evidence type="ECO:0000313" key="1">
    <source>
        <dbReference type="EMBL" id="KAH7851757.1"/>
    </source>
</evidence>
<sequence length="574" mass="64368">MLPELGDAGNPRKWRFTWEAQSHIPTLKLLVFNPNTKPPIQCHDLKVNLLLEQSLLTVGWFEAEAGAEVSLRVPIPRVLIDAESPLQFRALDDHIEVKLVLLLPVDHPILTSLDSLLNLSDDESHRETACPDYYPRPLLMDSDLESLTSTGEVQFYCRNCSTPLTRSLRFFSEMPSTNWREVADNWFGACCCSFGGVSEKLVTKYATSYSSPPGVCLLSTTFVVLCKDDLVDCKFLLSRRNEQHESETDFTADNCLMKGMLDNGSNEERVADCDNDHKDSMLQFDENLSCSDASEFSENVVSAPGFSVDMTGHTLAHNIGDCCSLETPDALPKEHKTTTNVELLENQKSLLNGFLGDVFMAKSSNLSKNVQWCEVLCPNCSSLLGAYPSGNSHAPVDGGVRLFKCYISTCLPVAGSNDLFRKYTLERMFTNQLLENAQDELSFRTVVRDLQTRSAMLQIIVLNPSSWCCNGYCLSTEKTTEQVAKVDLFPTIKLLFSDCCSSKKSQFRMIEEWVTKNQADEVYMLAQQIKELIKCLELAKDRHPLSYASIQDQRVEIAEAPVKIYKLAILLPFS</sequence>
<organism evidence="1 2">
    <name type="scientific">Vaccinium darrowii</name>
    <dbReference type="NCBI Taxonomy" id="229202"/>
    <lineage>
        <taxon>Eukaryota</taxon>
        <taxon>Viridiplantae</taxon>
        <taxon>Streptophyta</taxon>
        <taxon>Embryophyta</taxon>
        <taxon>Tracheophyta</taxon>
        <taxon>Spermatophyta</taxon>
        <taxon>Magnoliopsida</taxon>
        <taxon>eudicotyledons</taxon>
        <taxon>Gunneridae</taxon>
        <taxon>Pentapetalae</taxon>
        <taxon>asterids</taxon>
        <taxon>Ericales</taxon>
        <taxon>Ericaceae</taxon>
        <taxon>Vaccinioideae</taxon>
        <taxon>Vaccinieae</taxon>
        <taxon>Vaccinium</taxon>
    </lineage>
</organism>
<proteinExistence type="predicted"/>
<name>A0ACB7YF27_9ERIC</name>
<evidence type="ECO:0000313" key="2">
    <source>
        <dbReference type="Proteomes" id="UP000828048"/>
    </source>
</evidence>